<sequence>MPRFLHVADVHLGFDRYDSKERTKDFFYAFEDVLKRYAIAPTPNAEGILSSVDFVVVAGDLFEHRTIQPNILNQAKICFQMLKEHHIPAIAIEGNHDNRPYGTQTNWIKYLANDDLLILLEPERSPDGAVIYELWDGEAGGYIDLDCGVRILGSQWYGASAPRAIESLAQAMDRLPPSPGHTVMLFHHGLEGQIARYQGALKYSDLLPLKEAGVDYLGLGHIHKSYVEENWVFNPGSIEANSIEEANYDRGAFLVELSAQGVRAELKTDYLQRSLVRLKLKATGIESAQQIEADAIALIHSAIHSKKLNPAVQPMVELKIEGTVGFDRFELDLKKLQQELKTISGALIFLLKYEVDALEYATPLADDASRLQIEHEVFTDLLAANTTYKKRATDLAKGLIDLKELQLEARSEIELYEFAEKLIEQGS</sequence>
<dbReference type="EMBL" id="WVIE01000010">
    <property type="protein sequence ID" value="NDJ17803.1"/>
    <property type="molecule type" value="Genomic_DNA"/>
</dbReference>
<protein>
    <recommendedName>
        <fullName evidence="2">Nuclease SbcCD subunit D</fullName>
    </recommendedName>
</protein>
<keyword evidence="5 7" id="KW-0269">Exonuclease</keyword>
<name>A0A8J7Z7G4_9CYAN</name>
<comment type="caution">
    <text evidence="7">The sequence shown here is derived from an EMBL/GenBank/DDBJ whole genome shotgun (WGS) entry which is preliminary data.</text>
</comment>
<keyword evidence="8" id="KW-1185">Reference proteome</keyword>
<evidence type="ECO:0000313" key="7">
    <source>
        <dbReference type="EMBL" id="NDJ17803.1"/>
    </source>
</evidence>
<organism evidence="7 8">
    <name type="scientific">Myxacorys almedinensis A</name>
    <dbReference type="NCBI Taxonomy" id="2690445"/>
    <lineage>
        <taxon>Bacteria</taxon>
        <taxon>Bacillati</taxon>
        <taxon>Cyanobacteriota</taxon>
        <taxon>Cyanophyceae</taxon>
        <taxon>Leptolyngbyales</taxon>
        <taxon>Leptolyngbyaceae</taxon>
        <taxon>Myxacorys</taxon>
        <taxon>Myxacorys almedinensis</taxon>
    </lineage>
</organism>
<dbReference type="Gene3D" id="3.60.21.10">
    <property type="match status" value="1"/>
</dbReference>
<dbReference type="InterPro" id="IPR050535">
    <property type="entry name" value="DNA_Repair-Maintenance_Comp"/>
</dbReference>
<evidence type="ECO:0000256" key="1">
    <source>
        <dbReference type="ARBA" id="ARBA00010555"/>
    </source>
</evidence>
<dbReference type="Proteomes" id="UP000646053">
    <property type="component" value="Unassembled WGS sequence"/>
</dbReference>
<dbReference type="AlphaFoldDB" id="A0A8J7Z7G4"/>
<evidence type="ECO:0000256" key="5">
    <source>
        <dbReference type="ARBA" id="ARBA00022839"/>
    </source>
</evidence>
<dbReference type="PANTHER" id="PTHR30337:SF0">
    <property type="entry name" value="NUCLEASE SBCCD SUBUNIT D"/>
    <property type="match status" value="1"/>
</dbReference>
<dbReference type="GO" id="GO:0004527">
    <property type="term" value="F:exonuclease activity"/>
    <property type="evidence" value="ECO:0007669"/>
    <property type="project" value="UniProtKB-KW"/>
</dbReference>
<dbReference type="RefSeq" id="WP_162423311.1">
    <property type="nucleotide sequence ID" value="NZ_WVIE01000010.1"/>
</dbReference>
<dbReference type="Pfam" id="PF00149">
    <property type="entry name" value="Metallophos"/>
    <property type="match status" value="1"/>
</dbReference>
<dbReference type="PANTHER" id="PTHR30337">
    <property type="entry name" value="COMPONENT OF ATP-DEPENDENT DSDNA EXONUCLEASE"/>
    <property type="match status" value="1"/>
</dbReference>
<keyword evidence="3" id="KW-0540">Nuclease</keyword>
<comment type="similarity">
    <text evidence="1">Belongs to the SbcD family.</text>
</comment>
<reference evidence="7" key="1">
    <citation type="submission" date="2019-12" db="EMBL/GenBank/DDBJ databases">
        <title>High-Quality draft genome sequences of three cyanobacteria isolated from the limestone walls of the Old Cathedral of Coimbra.</title>
        <authorList>
            <person name="Tiago I."/>
            <person name="Soares F."/>
            <person name="Portugal A."/>
        </authorList>
    </citation>
    <scope>NUCLEOTIDE SEQUENCE</scope>
    <source>
        <strain evidence="7">A</strain>
    </source>
</reference>
<dbReference type="InterPro" id="IPR004843">
    <property type="entry name" value="Calcineurin-like_PHP"/>
</dbReference>
<dbReference type="CDD" id="cd00840">
    <property type="entry name" value="MPP_Mre11_N"/>
    <property type="match status" value="1"/>
</dbReference>
<dbReference type="InterPro" id="IPR041796">
    <property type="entry name" value="Mre11_N"/>
</dbReference>
<dbReference type="SUPFAM" id="SSF56300">
    <property type="entry name" value="Metallo-dependent phosphatases"/>
    <property type="match status" value="1"/>
</dbReference>
<proteinExistence type="inferred from homology"/>
<evidence type="ECO:0000313" key="8">
    <source>
        <dbReference type="Proteomes" id="UP000646053"/>
    </source>
</evidence>
<evidence type="ECO:0000256" key="3">
    <source>
        <dbReference type="ARBA" id="ARBA00022722"/>
    </source>
</evidence>
<gene>
    <name evidence="7" type="ORF">GS601_10945</name>
</gene>
<feature type="domain" description="Calcineurin-like phosphoesterase" evidence="6">
    <location>
        <begin position="3"/>
        <end position="224"/>
    </location>
</feature>
<evidence type="ECO:0000256" key="4">
    <source>
        <dbReference type="ARBA" id="ARBA00022801"/>
    </source>
</evidence>
<evidence type="ECO:0000259" key="6">
    <source>
        <dbReference type="Pfam" id="PF00149"/>
    </source>
</evidence>
<keyword evidence="4" id="KW-0378">Hydrolase</keyword>
<dbReference type="InterPro" id="IPR029052">
    <property type="entry name" value="Metallo-depent_PP-like"/>
</dbReference>
<evidence type="ECO:0000256" key="2">
    <source>
        <dbReference type="ARBA" id="ARBA00013365"/>
    </source>
</evidence>
<accession>A0A8J7Z7G4</accession>